<accession>Q8TLQ4</accession>
<feature type="domain" description="Carbohydrate-binding/sugar hydrolysis" evidence="5">
    <location>
        <begin position="221"/>
        <end position="360"/>
    </location>
</feature>
<dbReference type="SMART" id="SM00710">
    <property type="entry name" value="PbH1"/>
    <property type="match status" value="9"/>
</dbReference>
<dbReference type="PANTHER" id="PTHR22990:SF15">
    <property type="entry name" value="F-BOX ONLY PROTEIN 10"/>
    <property type="match status" value="1"/>
</dbReference>
<dbReference type="EnsemblBacteria" id="AAM06352">
    <property type="protein sequence ID" value="AAM06352"/>
    <property type="gene ID" value="MA_2979"/>
</dbReference>
<keyword evidence="4" id="KW-0812">Transmembrane</keyword>
<dbReference type="InterPro" id="IPR006633">
    <property type="entry name" value="Carb-bd_sugar_hydrolysis-dom"/>
</dbReference>
<feature type="transmembrane region" description="Helical" evidence="4">
    <location>
        <begin position="373"/>
        <end position="390"/>
    </location>
</feature>
<dbReference type="InterPro" id="IPR012334">
    <property type="entry name" value="Pectin_lyas_fold"/>
</dbReference>
<comment type="pathway">
    <text evidence="1">Protein modification; protein ubiquitination.</text>
</comment>
<dbReference type="HOGENOM" id="CLU_035889_0_0_2"/>
<evidence type="ECO:0000256" key="4">
    <source>
        <dbReference type="SAM" id="Phobius"/>
    </source>
</evidence>
<dbReference type="AlphaFoldDB" id="Q8TLQ4"/>
<dbReference type="InterPro" id="IPR051550">
    <property type="entry name" value="SCF-Subunits/Alg-Epimerases"/>
</dbReference>
<evidence type="ECO:0000256" key="3">
    <source>
        <dbReference type="ARBA" id="ARBA00022786"/>
    </source>
</evidence>
<feature type="domain" description="Carbohydrate-binding/sugar hydrolysis" evidence="5">
    <location>
        <begin position="73"/>
        <end position="208"/>
    </location>
</feature>
<dbReference type="PhylomeDB" id="Q8TLQ4"/>
<organism evidence="6 7">
    <name type="scientific">Methanosarcina acetivorans (strain ATCC 35395 / DSM 2834 / JCM 12185 / C2A)</name>
    <dbReference type="NCBI Taxonomy" id="188937"/>
    <lineage>
        <taxon>Archaea</taxon>
        <taxon>Methanobacteriati</taxon>
        <taxon>Methanobacteriota</taxon>
        <taxon>Stenosarchaea group</taxon>
        <taxon>Methanomicrobia</taxon>
        <taxon>Methanosarcinales</taxon>
        <taxon>Methanosarcinaceae</taxon>
        <taxon>Methanosarcina</taxon>
    </lineage>
</organism>
<keyword evidence="4" id="KW-1133">Transmembrane helix</keyword>
<dbReference type="NCBIfam" id="TIGR03804">
    <property type="entry name" value="para_beta_helix"/>
    <property type="match status" value="5"/>
</dbReference>
<dbReference type="InterPro" id="IPR039448">
    <property type="entry name" value="Beta_helix"/>
</dbReference>
<name>Q8TLQ4_METAC</name>
<evidence type="ECO:0000256" key="2">
    <source>
        <dbReference type="ARBA" id="ARBA00022737"/>
    </source>
</evidence>
<dbReference type="STRING" id="188937.MA_2979"/>
<keyword evidence="4" id="KW-0472">Membrane</keyword>
<dbReference type="Gene3D" id="2.160.20.10">
    <property type="entry name" value="Single-stranded right-handed beta-helix, Pectin lyase-like"/>
    <property type="match status" value="2"/>
</dbReference>
<sequence length="564" mass="63105">MNLLVYSLFFTSSIRRCYNMELKNLFTILLIIFSINCASAITITVDANIGNDSNFSSIQEAINFAQENDSILIYKGNYSETLTIDKQLKIGSISRNPEDVIINSEVSSLPIVHVTSDNVEITDLTISGNSGENQVSGILLDGAGNSLVQNNIISNVQDGLVLNASSGCSIENNTLFANTLHGIYLINSKDNDLTNNLIIGNKRGLYLNLSNQNTLANNNASNNENYGIALRKANANNLTNNQFFTNKYGLCLIVSLENIIVDNIAGNNKQSGFLLWISESNNLKDNILIENGNSGVYLQASDTNTLIRNFFSNNSNAISMDYSSNNLVINNTFSSNKEYGIFYLHDSNKSNTIKENIFLNNKKGDDNLPSSSIPIYIFILLAGAGLAYYLQKRSLLKKALIGLGILTIISLIAIVAWYFPFESGFSGNNVEITDFSWYNSSKINETHTQVTLSMDINYRNKQAYDYSFAENSQTDVIPARVQILSREYKPDVDTEIPYSLIYEEDINLTYRKPFNYEATLDLENGMEHDVQTIIVFKREFDYPIPHGEEIRWEQLGGWQQLIST</sequence>
<evidence type="ECO:0000256" key="1">
    <source>
        <dbReference type="ARBA" id="ARBA00004906"/>
    </source>
</evidence>
<reference evidence="6 7" key="1">
    <citation type="journal article" date="2002" name="Genome Res.">
        <title>The genome of Methanosarcina acetivorans reveals extensive metabolic and physiological diversity.</title>
        <authorList>
            <person name="Galagan J.E."/>
            <person name="Nusbaum C."/>
            <person name="Roy A."/>
            <person name="Endrizzi M.G."/>
            <person name="Macdonald P."/>
            <person name="FitzHugh W."/>
            <person name="Calvo S."/>
            <person name="Engels R."/>
            <person name="Smirnov S."/>
            <person name="Atnoor D."/>
            <person name="Brown A."/>
            <person name="Allen N."/>
            <person name="Naylor J."/>
            <person name="Stange-Thomann N."/>
            <person name="DeArellano K."/>
            <person name="Johnson R."/>
            <person name="Linton L."/>
            <person name="McEwan P."/>
            <person name="McKernan K."/>
            <person name="Talamas J."/>
            <person name="Tirrell A."/>
            <person name="Ye W."/>
            <person name="Zimmer A."/>
            <person name="Barber R.D."/>
            <person name="Cann I."/>
            <person name="Graham D.E."/>
            <person name="Grahame D.A."/>
            <person name="Guss A."/>
            <person name="Hedderich R."/>
            <person name="Ingram-Smith C."/>
            <person name="Kuettner C.H."/>
            <person name="Krzycki J.A."/>
            <person name="Leigh J.A."/>
            <person name="Li W."/>
            <person name="Liu J."/>
            <person name="Mukhopadhyay B."/>
            <person name="Reeve J.N."/>
            <person name="Smith K."/>
            <person name="Springer T.A."/>
            <person name="Umayam L.A."/>
            <person name="White O."/>
            <person name="White R.H."/>
            <person name="de Macario E.C."/>
            <person name="Ferry J.G."/>
            <person name="Jarrell K.F."/>
            <person name="Jing H."/>
            <person name="Macario A.J.L."/>
            <person name="Paulsen I."/>
            <person name="Pritchett M."/>
            <person name="Sowers K.R."/>
            <person name="Swanson R.V."/>
            <person name="Zinder S.H."/>
            <person name="Lander E."/>
            <person name="Metcalf W.W."/>
            <person name="Birren B."/>
        </authorList>
    </citation>
    <scope>NUCLEOTIDE SEQUENCE [LARGE SCALE GENOMIC DNA]</scope>
    <source>
        <strain evidence="7">ATCC 35395 / DSM 2834 / JCM 12185 / C2A</strain>
    </source>
</reference>
<evidence type="ECO:0000259" key="5">
    <source>
        <dbReference type="SMART" id="SM00722"/>
    </source>
</evidence>
<dbReference type="InterPro" id="IPR006626">
    <property type="entry name" value="PbH1"/>
</dbReference>
<dbReference type="PANTHER" id="PTHR22990">
    <property type="entry name" value="F-BOX ONLY PROTEIN"/>
    <property type="match status" value="1"/>
</dbReference>
<dbReference type="InParanoid" id="Q8TLQ4"/>
<dbReference type="EMBL" id="AE010299">
    <property type="protein sequence ID" value="AAM06352.1"/>
    <property type="molecule type" value="Genomic_DNA"/>
</dbReference>
<evidence type="ECO:0000313" key="7">
    <source>
        <dbReference type="Proteomes" id="UP000002487"/>
    </source>
</evidence>
<dbReference type="InterPro" id="IPR011050">
    <property type="entry name" value="Pectin_lyase_fold/virulence"/>
</dbReference>
<feature type="transmembrane region" description="Helical" evidence="4">
    <location>
        <begin position="399"/>
        <end position="419"/>
    </location>
</feature>
<dbReference type="InterPro" id="IPR022441">
    <property type="entry name" value="Para_beta_helix_rpt-2"/>
</dbReference>
<dbReference type="Proteomes" id="UP000002487">
    <property type="component" value="Chromosome"/>
</dbReference>
<dbReference type="KEGG" id="mac:MA_2979"/>
<dbReference type="FunFam" id="2.160.20.10:FF:000154">
    <property type="entry name" value="Cell surface glycoprotein (S-layer protein)"/>
    <property type="match status" value="1"/>
</dbReference>
<protein>
    <submittedName>
        <fullName evidence="6">Cell surface protein</fullName>
    </submittedName>
</protein>
<evidence type="ECO:0000313" key="6">
    <source>
        <dbReference type="EMBL" id="AAM06352.1"/>
    </source>
</evidence>
<keyword evidence="2" id="KW-0677">Repeat</keyword>
<dbReference type="SUPFAM" id="SSF51126">
    <property type="entry name" value="Pectin lyase-like"/>
    <property type="match status" value="2"/>
</dbReference>
<dbReference type="Pfam" id="PF13229">
    <property type="entry name" value="Beta_helix"/>
    <property type="match status" value="1"/>
</dbReference>
<keyword evidence="7" id="KW-1185">Reference proteome</keyword>
<gene>
    <name evidence="6" type="ordered locus">MA_2979</name>
</gene>
<keyword evidence="3" id="KW-0833">Ubl conjugation pathway</keyword>
<dbReference type="SMART" id="SM00722">
    <property type="entry name" value="CASH"/>
    <property type="match status" value="2"/>
</dbReference>
<proteinExistence type="predicted"/>